<comment type="subcellular location">
    <subcellularLocation>
        <location evidence="1">Membrane</location>
        <topology evidence="1">Multi-pass membrane protein</topology>
    </subcellularLocation>
</comment>
<dbReference type="InterPro" id="IPR035952">
    <property type="entry name" value="Rhomboid-like_sf"/>
</dbReference>
<reference evidence="7 8" key="1">
    <citation type="submission" date="2018-04" db="EMBL/GenBank/DDBJ databases">
        <title>Chitinophaga fuyangensis sp. nov., isolated from soil in a chemical factory.</title>
        <authorList>
            <person name="Chen K."/>
        </authorList>
    </citation>
    <scope>NUCLEOTIDE SEQUENCE [LARGE SCALE GENOMIC DNA]</scope>
    <source>
        <strain evidence="7 8">LY-1</strain>
    </source>
</reference>
<evidence type="ECO:0000256" key="1">
    <source>
        <dbReference type="ARBA" id="ARBA00004141"/>
    </source>
</evidence>
<evidence type="ECO:0000256" key="3">
    <source>
        <dbReference type="ARBA" id="ARBA00022989"/>
    </source>
</evidence>
<dbReference type="InterPro" id="IPR022764">
    <property type="entry name" value="Peptidase_S54_rhomboid_dom"/>
</dbReference>
<feature type="domain" description="Peptidase S54 rhomboid" evidence="6">
    <location>
        <begin position="76"/>
        <end position="211"/>
    </location>
</feature>
<keyword evidence="3 5" id="KW-1133">Transmembrane helix</keyword>
<keyword evidence="8" id="KW-1185">Reference proteome</keyword>
<feature type="transmembrane region" description="Helical" evidence="5">
    <location>
        <begin position="155"/>
        <end position="176"/>
    </location>
</feature>
<evidence type="ECO:0000256" key="2">
    <source>
        <dbReference type="ARBA" id="ARBA00022692"/>
    </source>
</evidence>
<evidence type="ECO:0000313" key="7">
    <source>
        <dbReference type="EMBL" id="PUZ28320.1"/>
    </source>
</evidence>
<keyword evidence="4 5" id="KW-0472">Membrane</keyword>
<evidence type="ECO:0000313" key="8">
    <source>
        <dbReference type="Proteomes" id="UP000244450"/>
    </source>
</evidence>
<organism evidence="7 8">
    <name type="scientific">Chitinophaga parva</name>
    <dbReference type="NCBI Taxonomy" id="2169414"/>
    <lineage>
        <taxon>Bacteria</taxon>
        <taxon>Pseudomonadati</taxon>
        <taxon>Bacteroidota</taxon>
        <taxon>Chitinophagia</taxon>
        <taxon>Chitinophagales</taxon>
        <taxon>Chitinophagaceae</taxon>
        <taxon>Chitinophaga</taxon>
    </lineage>
</organism>
<dbReference type="Pfam" id="PF01694">
    <property type="entry name" value="Rhomboid"/>
    <property type="match status" value="1"/>
</dbReference>
<gene>
    <name evidence="7" type="ORF">DCC81_02205</name>
</gene>
<keyword evidence="2 5" id="KW-0812">Transmembrane</keyword>
<dbReference type="Gene3D" id="1.20.1540.10">
    <property type="entry name" value="Rhomboid-like"/>
    <property type="match status" value="1"/>
</dbReference>
<feature type="transmembrane region" description="Helical" evidence="5">
    <location>
        <begin position="213"/>
        <end position="232"/>
    </location>
</feature>
<dbReference type="OrthoDB" id="680602at2"/>
<protein>
    <recommendedName>
        <fullName evidence="6">Peptidase S54 rhomboid domain-containing protein</fullName>
    </recommendedName>
</protein>
<dbReference type="Proteomes" id="UP000244450">
    <property type="component" value="Unassembled WGS sequence"/>
</dbReference>
<comment type="caution">
    <text evidence="7">The sequence shown here is derived from an EMBL/GenBank/DDBJ whole genome shotgun (WGS) entry which is preliminary data.</text>
</comment>
<feature type="transmembrane region" description="Helical" evidence="5">
    <location>
        <begin position="124"/>
        <end position="143"/>
    </location>
</feature>
<evidence type="ECO:0000256" key="4">
    <source>
        <dbReference type="ARBA" id="ARBA00023136"/>
    </source>
</evidence>
<dbReference type="EMBL" id="QCYK01000001">
    <property type="protein sequence ID" value="PUZ28320.1"/>
    <property type="molecule type" value="Genomic_DNA"/>
</dbReference>
<dbReference type="SUPFAM" id="SSF144091">
    <property type="entry name" value="Rhomboid-like"/>
    <property type="match status" value="1"/>
</dbReference>
<accession>A0A2T7BL00</accession>
<evidence type="ECO:0000259" key="6">
    <source>
        <dbReference type="Pfam" id="PF01694"/>
    </source>
</evidence>
<feature type="transmembrane region" description="Helical" evidence="5">
    <location>
        <begin position="28"/>
        <end position="48"/>
    </location>
</feature>
<dbReference type="AlphaFoldDB" id="A0A2T7BL00"/>
<dbReference type="GO" id="GO:0016020">
    <property type="term" value="C:membrane"/>
    <property type="evidence" value="ECO:0007669"/>
    <property type="project" value="UniProtKB-SubCell"/>
</dbReference>
<feature type="transmembrane region" description="Helical" evidence="5">
    <location>
        <begin position="92"/>
        <end position="112"/>
    </location>
</feature>
<sequence>MISTMQVAEKGHEPTLSLGEERNMVTKLVSINLTVFVLLFFIKVIFMLGSYHETSFEEVADWLTLPASPARLLVKPWSLLTFMFSHGPLGNAWFDVSIVYDMVWLYFFGTILQRTAGYQRIVPLYVFGGLAGAVFYIAGMNLIPGFRLLASSSFFMGAGPSVMAIAVAATVYAPGYRLLTGPGHKGGIPLWIISALYFVLLIGANVMDHNFGGIYLLLAGGALTGFVLIHQYQQGRDWGARLNRLLYRASHMFHPDEDNTREQLLSHGMPFRRTAPRSASVTEAELNEVLDKINMQGIDALSVEEKDTLLRASKRD</sequence>
<feature type="transmembrane region" description="Helical" evidence="5">
    <location>
        <begin position="188"/>
        <end position="207"/>
    </location>
</feature>
<name>A0A2T7BL00_9BACT</name>
<evidence type="ECO:0000256" key="5">
    <source>
        <dbReference type="SAM" id="Phobius"/>
    </source>
</evidence>
<dbReference type="GO" id="GO:0004252">
    <property type="term" value="F:serine-type endopeptidase activity"/>
    <property type="evidence" value="ECO:0007669"/>
    <property type="project" value="InterPro"/>
</dbReference>
<proteinExistence type="predicted"/>